<dbReference type="GO" id="GO:0030424">
    <property type="term" value="C:axon"/>
    <property type="evidence" value="ECO:0007669"/>
    <property type="project" value="TreeGrafter"/>
</dbReference>
<dbReference type="GO" id="GO:0046872">
    <property type="term" value="F:metal ion binding"/>
    <property type="evidence" value="ECO:0007669"/>
    <property type="project" value="UniProtKB-KW"/>
</dbReference>
<feature type="transmembrane region" description="Helical" evidence="15">
    <location>
        <begin position="168"/>
        <end position="188"/>
    </location>
</feature>
<keyword evidence="9 15" id="KW-1133">Transmembrane helix</keyword>
<dbReference type="GO" id="GO:0005330">
    <property type="term" value="F:dopamine:sodium symporter activity"/>
    <property type="evidence" value="ECO:0007669"/>
    <property type="project" value="TreeGrafter"/>
</dbReference>
<feature type="disulfide bond" evidence="14">
    <location>
        <begin position="86"/>
        <end position="95"/>
    </location>
</feature>
<keyword evidence="5 15" id="KW-0812">Transmembrane</keyword>
<keyword evidence="17" id="KW-1185">Reference proteome</keyword>
<name>A0AAW0VSL1_CHEQU</name>
<feature type="transmembrane region" description="Helical" evidence="15">
    <location>
        <begin position="47"/>
        <end position="74"/>
    </location>
</feature>
<evidence type="ECO:0000313" key="17">
    <source>
        <dbReference type="Proteomes" id="UP001445076"/>
    </source>
</evidence>
<dbReference type="PROSITE" id="PS00754">
    <property type="entry name" value="NA_NEUROTRAN_SYMP_2"/>
    <property type="match status" value="1"/>
</dbReference>
<dbReference type="Pfam" id="PF00209">
    <property type="entry name" value="SNF"/>
    <property type="match status" value="1"/>
</dbReference>
<protein>
    <recommendedName>
        <fullName evidence="18">High-affinity dopamine transporter protein</fullName>
    </recommendedName>
</protein>
<evidence type="ECO:0000256" key="6">
    <source>
        <dbReference type="ARBA" id="ARBA00022723"/>
    </source>
</evidence>
<comment type="subcellular location">
    <subcellularLocation>
        <location evidence="1">Cell membrane</location>
        <topology evidence="1">Multi-pass membrane protein</topology>
    </subcellularLocation>
</comment>
<keyword evidence="11 15" id="KW-0472">Membrane</keyword>
<reference evidence="16 17" key="1">
    <citation type="journal article" date="2024" name="BMC Genomics">
        <title>Genome assembly of redclaw crayfish (Cherax quadricarinatus) provides insights into its immune adaptation and hypoxia tolerance.</title>
        <authorList>
            <person name="Liu Z."/>
            <person name="Zheng J."/>
            <person name="Li H."/>
            <person name="Fang K."/>
            <person name="Wang S."/>
            <person name="He J."/>
            <person name="Zhou D."/>
            <person name="Weng S."/>
            <person name="Chi M."/>
            <person name="Gu Z."/>
            <person name="He J."/>
            <person name="Li F."/>
            <person name="Wang M."/>
        </authorList>
    </citation>
    <scope>NUCLEOTIDE SEQUENCE [LARGE SCALE GENOMIC DNA]</scope>
    <source>
        <strain evidence="16">ZL_2023a</strain>
    </source>
</reference>
<keyword evidence="3" id="KW-0813">Transport</keyword>
<dbReference type="EMBL" id="JARKIK010000894">
    <property type="protein sequence ID" value="KAK8720072.1"/>
    <property type="molecule type" value="Genomic_DNA"/>
</dbReference>
<evidence type="ECO:0000256" key="3">
    <source>
        <dbReference type="ARBA" id="ARBA00022448"/>
    </source>
</evidence>
<evidence type="ECO:0000256" key="7">
    <source>
        <dbReference type="ARBA" id="ARBA00022775"/>
    </source>
</evidence>
<proteinExistence type="inferred from homology"/>
<evidence type="ECO:0000256" key="8">
    <source>
        <dbReference type="ARBA" id="ARBA00022847"/>
    </source>
</evidence>
<dbReference type="PRINTS" id="PR00176">
    <property type="entry name" value="NANEUSMPORT"/>
</dbReference>
<dbReference type="AlphaFoldDB" id="A0AAW0VSL1"/>
<keyword evidence="7" id="KW-0532">Neurotransmitter transport</keyword>
<feature type="non-terminal residue" evidence="16">
    <location>
        <position position="1"/>
    </location>
</feature>
<comment type="similarity">
    <text evidence="2">Belongs to the sodium:neurotransmitter symporter (SNF) (TC 2.A.22) family.</text>
</comment>
<comment type="caution">
    <text evidence="16">The sequence shown here is derived from an EMBL/GenBank/DDBJ whole genome shotgun (WGS) entry which is preliminary data.</text>
</comment>
<evidence type="ECO:0000256" key="5">
    <source>
        <dbReference type="ARBA" id="ARBA00022692"/>
    </source>
</evidence>
<keyword evidence="13" id="KW-0325">Glycoprotein</keyword>
<keyword evidence="8" id="KW-0769">Symport</keyword>
<evidence type="ECO:0000256" key="1">
    <source>
        <dbReference type="ARBA" id="ARBA00004651"/>
    </source>
</evidence>
<dbReference type="GO" id="GO:0051583">
    <property type="term" value="P:dopamine uptake involved in synaptic transmission"/>
    <property type="evidence" value="ECO:0007669"/>
    <property type="project" value="TreeGrafter"/>
</dbReference>
<dbReference type="PROSITE" id="PS50267">
    <property type="entry name" value="NA_NEUROTRAN_SYMP_3"/>
    <property type="match status" value="1"/>
</dbReference>
<organism evidence="16 17">
    <name type="scientific">Cherax quadricarinatus</name>
    <name type="common">Australian red claw crayfish</name>
    <dbReference type="NCBI Taxonomy" id="27406"/>
    <lineage>
        <taxon>Eukaryota</taxon>
        <taxon>Metazoa</taxon>
        <taxon>Ecdysozoa</taxon>
        <taxon>Arthropoda</taxon>
        <taxon>Crustacea</taxon>
        <taxon>Multicrustacea</taxon>
        <taxon>Malacostraca</taxon>
        <taxon>Eumalacostraca</taxon>
        <taxon>Eucarida</taxon>
        <taxon>Decapoda</taxon>
        <taxon>Pleocyemata</taxon>
        <taxon>Astacidea</taxon>
        <taxon>Parastacoidea</taxon>
        <taxon>Parastacidae</taxon>
        <taxon>Cherax</taxon>
    </lineage>
</organism>
<dbReference type="SUPFAM" id="SSF161070">
    <property type="entry name" value="SNF-like"/>
    <property type="match status" value="1"/>
</dbReference>
<evidence type="ECO:0000256" key="12">
    <source>
        <dbReference type="ARBA" id="ARBA00023157"/>
    </source>
</evidence>
<keyword evidence="12 14" id="KW-1015">Disulfide bond</keyword>
<dbReference type="InterPro" id="IPR000175">
    <property type="entry name" value="Na/ntran_symport"/>
</dbReference>
<dbReference type="GO" id="GO:0006865">
    <property type="term" value="P:amino acid transport"/>
    <property type="evidence" value="ECO:0007669"/>
    <property type="project" value="TreeGrafter"/>
</dbReference>
<dbReference type="InterPro" id="IPR037272">
    <property type="entry name" value="SNS_sf"/>
</dbReference>
<keyword evidence="10" id="KW-0915">Sodium</keyword>
<dbReference type="Proteomes" id="UP001445076">
    <property type="component" value="Unassembled WGS sequence"/>
</dbReference>
<keyword evidence="6" id="KW-0479">Metal-binding</keyword>
<evidence type="ECO:0000313" key="16">
    <source>
        <dbReference type="EMBL" id="KAK8720072.1"/>
    </source>
</evidence>
<accession>A0AAW0VSL1</accession>
<evidence type="ECO:0000256" key="2">
    <source>
        <dbReference type="ARBA" id="ARBA00006459"/>
    </source>
</evidence>
<evidence type="ECO:0000256" key="10">
    <source>
        <dbReference type="ARBA" id="ARBA00023053"/>
    </source>
</evidence>
<evidence type="ECO:0000256" key="9">
    <source>
        <dbReference type="ARBA" id="ARBA00022989"/>
    </source>
</evidence>
<evidence type="ECO:0000256" key="15">
    <source>
        <dbReference type="SAM" id="Phobius"/>
    </source>
</evidence>
<sequence>GAFLVPYCVMLVLGGIPLFFMELALGQYNRKGAITCWGRLVPLFKGVGYQVVCIAFYVDFFYNVILAWSLRFFFASFTTDLPWTNCNNEWNTPNCREIGNKGALENLDNTTVILDEDYNNLFFDNLTEVYPGAGSAAPLNKTTTPAEEYWTREVLQIQESSGIYNLGVIKWDLVLCLLAVYLICYFSLWRGISTSGKVTTFLK</sequence>
<evidence type="ECO:0000256" key="4">
    <source>
        <dbReference type="ARBA" id="ARBA00022475"/>
    </source>
</evidence>
<evidence type="ECO:0000256" key="14">
    <source>
        <dbReference type="PIRSR" id="PIRSR600175-2"/>
    </source>
</evidence>
<evidence type="ECO:0008006" key="18">
    <source>
        <dbReference type="Google" id="ProtNLM"/>
    </source>
</evidence>
<dbReference type="GO" id="GO:0042734">
    <property type="term" value="C:presynaptic membrane"/>
    <property type="evidence" value="ECO:0007669"/>
    <property type="project" value="TreeGrafter"/>
</dbReference>
<dbReference type="GO" id="GO:0032809">
    <property type="term" value="C:neuronal cell body membrane"/>
    <property type="evidence" value="ECO:0007669"/>
    <property type="project" value="TreeGrafter"/>
</dbReference>
<evidence type="ECO:0000256" key="11">
    <source>
        <dbReference type="ARBA" id="ARBA00023136"/>
    </source>
</evidence>
<keyword evidence="4" id="KW-1003">Cell membrane</keyword>
<feature type="transmembrane region" description="Helical" evidence="15">
    <location>
        <begin position="6"/>
        <end position="26"/>
    </location>
</feature>
<gene>
    <name evidence="16" type="ORF">OTU49_013597</name>
</gene>
<dbReference type="PANTHER" id="PTHR11616:SF320">
    <property type="entry name" value="SODIUM-DEPENDENT NORADRENALINE TRANSPORTER"/>
    <property type="match status" value="1"/>
</dbReference>
<dbReference type="GO" id="GO:0015874">
    <property type="term" value="P:norepinephrine transport"/>
    <property type="evidence" value="ECO:0007669"/>
    <property type="project" value="TreeGrafter"/>
</dbReference>
<dbReference type="PANTHER" id="PTHR11616">
    <property type="entry name" value="SODIUM/CHLORIDE DEPENDENT TRANSPORTER"/>
    <property type="match status" value="1"/>
</dbReference>
<evidence type="ECO:0000256" key="13">
    <source>
        <dbReference type="ARBA" id="ARBA00023180"/>
    </source>
</evidence>